<sequence length="317" mass="34049">MQRILVSIILISTLSLFYCKNNTADDEMELLAYTGTGSVTKGIGTTTIKTLYSCAGGRATSVGTIHSADGKTWTVPAETNFGSAAVLADLYNECNGNTPSSLAQVDTASVPLKVIDEDGEIITGYIYGDNYYELYVNGTLVGVDAVPFTPFNSSFVKFKAKRPIQYALKVVDWEENLGIGTEANLGNAIYPGDGGFIASFSDGTVTGPNWKAQTFYIAPLADAGCVVESGNERLSSDCVDSPPTAAEAYALHWEVPSTWYGTSFDDTTWPAAHVFSEATVSPKVAFTRFADQFAGAQFIWSSNLILDNLVLLRYTAE</sequence>
<evidence type="ECO:0000313" key="2">
    <source>
        <dbReference type="EMBL" id="PWJ57366.1"/>
    </source>
</evidence>
<dbReference type="Proteomes" id="UP000245880">
    <property type="component" value="Unassembled WGS sequence"/>
</dbReference>
<reference evidence="2 3" key="1">
    <citation type="submission" date="2018-03" db="EMBL/GenBank/DDBJ databases">
        <title>Genomic Encyclopedia of Archaeal and Bacterial Type Strains, Phase II (KMG-II): from individual species to whole genera.</title>
        <authorList>
            <person name="Goeker M."/>
        </authorList>
    </citation>
    <scope>NUCLEOTIDE SEQUENCE [LARGE SCALE GENOMIC DNA]</scope>
    <source>
        <strain evidence="2 3">DSM 100346</strain>
    </source>
</reference>
<gene>
    <name evidence="2" type="ORF">CLV98_10773</name>
</gene>
<keyword evidence="3" id="KW-1185">Reference proteome</keyword>
<dbReference type="OrthoDB" id="9797506at2"/>
<proteinExistence type="predicted"/>
<name>A0A316AI27_9BACT</name>
<keyword evidence="1" id="KW-0732">Signal</keyword>
<feature type="signal peptide" evidence="1">
    <location>
        <begin position="1"/>
        <end position="24"/>
    </location>
</feature>
<dbReference type="Gene3D" id="2.60.120.260">
    <property type="entry name" value="Galactose-binding domain-like"/>
    <property type="match status" value="1"/>
</dbReference>
<feature type="chain" id="PRO_5016333288" evidence="1">
    <location>
        <begin position="25"/>
        <end position="317"/>
    </location>
</feature>
<comment type="caution">
    <text evidence="2">The sequence shown here is derived from an EMBL/GenBank/DDBJ whole genome shotgun (WGS) entry which is preliminary data.</text>
</comment>
<dbReference type="EMBL" id="QGDT01000007">
    <property type="protein sequence ID" value="PWJ57366.1"/>
    <property type="molecule type" value="Genomic_DNA"/>
</dbReference>
<protein>
    <submittedName>
        <fullName evidence="2">Uncharacterized protein</fullName>
    </submittedName>
</protein>
<evidence type="ECO:0000256" key="1">
    <source>
        <dbReference type="SAM" id="SignalP"/>
    </source>
</evidence>
<evidence type="ECO:0000313" key="3">
    <source>
        <dbReference type="Proteomes" id="UP000245880"/>
    </source>
</evidence>
<dbReference type="AlphaFoldDB" id="A0A316AI27"/>
<accession>A0A316AI27</accession>
<dbReference type="RefSeq" id="WP_109675042.1">
    <property type="nucleotide sequence ID" value="NZ_QGDT01000007.1"/>
</dbReference>
<organism evidence="2 3">
    <name type="scientific">Dyadobacter jejuensis</name>
    <dbReference type="NCBI Taxonomy" id="1082580"/>
    <lineage>
        <taxon>Bacteria</taxon>
        <taxon>Pseudomonadati</taxon>
        <taxon>Bacteroidota</taxon>
        <taxon>Cytophagia</taxon>
        <taxon>Cytophagales</taxon>
        <taxon>Spirosomataceae</taxon>
        <taxon>Dyadobacter</taxon>
    </lineage>
</organism>